<dbReference type="PANTHER" id="PTHR11937">
    <property type="entry name" value="ACTIN"/>
    <property type="match status" value="1"/>
</dbReference>
<gene>
    <name evidence="3" type="ORF">PCOL08062_LOCUS10182</name>
</gene>
<comment type="similarity">
    <text evidence="1">Belongs to the actin family.</text>
</comment>
<dbReference type="SUPFAM" id="SSF53067">
    <property type="entry name" value="Actin-like ATPase domain"/>
    <property type="match status" value="2"/>
</dbReference>
<dbReference type="InterPro" id="IPR004000">
    <property type="entry name" value="Actin"/>
</dbReference>
<dbReference type="AlphaFoldDB" id="A0A7R9Y5Y1"/>
<name>A0A7R9Y5Y1_9VIRI</name>
<accession>A0A7R9Y5Y1</accession>
<dbReference type="FunFam" id="3.30.420.40:FF:000058">
    <property type="entry name" value="Putative actin-related protein 5"/>
    <property type="match status" value="1"/>
</dbReference>
<dbReference type="Pfam" id="PF00022">
    <property type="entry name" value="Actin"/>
    <property type="match status" value="1"/>
</dbReference>
<dbReference type="InterPro" id="IPR043129">
    <property type="entry name" value="ATPase_NBD"/>
</dbReference>
<dbReference type="Gene3D" id="3.90.640.10">
    <property type="entry name" value="Actin, Chain A, domain 4"/>
    <property type="match status" value="1"/>
</dbReference>
<feature type="region of interest" description="Disordered" evidence="2">
    <location>
        <begin position="47"/>
        <end position="72"/>
    </location>
</feature>
<dbReference type="EMBL" id="HBDZ01013279">
    <property type="protein sequence ID" value="CAD8247489.1"/>
    <property type="molecule type" value="Transcribed_RNA"/>
</dbReference>
<evidence type="ECO:0000256" key="2">
    <source>
        <dbReference type="SAM" id="MobiDB-lite"/>
    </source>
</evidence>
<dbReference type="SMART" id="SM00268">
    <property type="entry name" value="ACTIN"/>
    <property type="match status" value="1"/>
</dbReference>
<dbReference type="Gene3D" id="3.30.420.40">
    <property type="match status" value="3"/>
</dbReference>
<reference evidence="3" key="1">
    <citation type="submission" date="2021-01" db="EMBL/GenBank/DDBJ databases">
        <authorList>
            <person name="Corre E."/>
            <person name="Pelletier E."/>
            <person name="Niang G."/>
            <person name="Scheremetjew M."/>
            <person name="Finn R."/>
            <person name="Kale V."/>
            <person name="Holt S."/>
            <person name="Cochrane G."/>
            <person name="Meng A."/>
            <person name="Brown T."/>
            <person name="Cohen L."/>
        </authorList>
    </citation>
    <scope>NUCLEOTIDE SEQUENCE</scope>
    <source>
        <strain evidence="3">CCMP1413</strain>
    </source>
</reference>
<evidence type="ECO:0000256" key="1">
    <source>
        <dbReference type="RuleBase" id="RU000487"/>
    </source>
</evidence>
<sequence>MASNQAIAYGGDETGALVLDVGSWTTRAGYAGEDTPKATFQTVVCPADAPSKSRKGGAKGKEKAAAAAGADGDEEMADADAITGAPKLAPAAAAARWRVGARAASLRHDDCPLSSPLAQDGTVADWDALEAVWDHALRERLGCDASAHPLMCSEPTVSDSKTREKMAELAFEQFNVPAFFLGKSAVLAGFATGRATGLVVDVGHNGASVTPVHDGYALQRCALRTAMGGEALSAAILAHLESKSVVVRPRYAFKKVENAAGEYDVSDVDVSKVHASFARYKQLEIMHDLKESVCVVSESPFDAEEMKSVPTASYELPDGTTLEMGAERFKLPECNFNPSLYSTFEDAPALKELPLWATPPDNGAAGKGPRSLPDMCLDAISLCDADVRRDMFANILLVGGGACARGFRERFEKAMGSHAPPGIKLRVVSPASGAERRHASWMGGSILASLGSFQQMWMSKAEYDEHGANLIDRKCP</sequence>
<proteinExistence type="inferred from homology"/>
<organism evidence="3">
    <name type="scientific">Prasinoderma coloniale</name>
    <dbReference type="NCBI Taxonomy" id="156133"/>
    <lineage>
        <taxon>Eukaryota</taxon>
        <taxon>Viridiplantae</taxon>
        <taxon>Prasinodermophyta</taxon>
        <taxon>Prasinodermophyceae</taxon>
        <taxon>Prasinodermales</taxon>
        <taxon>Prasinodermaceae</taxon>
        <taxon>Prasinoderma</taxon>
    </lineage>
</organism>
<dbReference type="CDD" id="cd13395">
    <property type="entry name" value="ASKHA_NBD_Arp4_ACTL6-like"/>
    <property type="match status" value="1"/>
</dbReference>
<protein>
    <recommendedName>
        <fullName evidence="4">Actin-related protein 4</fullName>
    </recommendedName>
</protein>
<evidence type="ECO:0000313" key="3">
    <source>
        <dbReference type="EMBL" id="CAD8247489.1"/>
    </source>
</evidence>
<evidence type="ECO:0008006" key="4">
    <source>
        <dbReference type="Google" id="ProtNLM"/>
    </source>
</evidence>